<reference evidence="3 4" key="1">
    <citation type="submission" date="2019-01" db="EMBL/GenBank/DDBJ databases">
        <title>Draft genome sequences of three monokaryotic isolates of the white-rot basidiomycete fungus Dichomitus squalens.</title>
        <authorList>
            <consortium name="DOE Joint Genome Institute"/>
            <person name="Lopez S.C."/>
            <person name="Andreopoulos B."/>
            <person name="Pangilinan J."/>
            <person name="Lipzen A."/>
            <person name="Riley R."/>
            <person name="Ahrendt S."/>
            <person name="Ng V."/>
            <person name="Barry K."/>
            <person name="Daum C."/>
            <person name="Grigoriev I.V."/>
            <person name="Hilden K.S."/>
            <person name="Makela M.R."/>
            <person name="de Vries R.P."/>
        </authorList>
    </citation>
    <scope>NUCLEOTIDE SEQUENCE [LARGE SCALE GENOMIC DNA]</scope>
    <source>
        <strain evidence="3 4">CBS 464.89</strain>
        <strain evidence="2">OM18370.1</strain>
    </source>
</reference>
<feature type="transmembrane region" description="Helical" evidence="1">
    <location>
        <begin position="232"/>
        <end position="253"/>
    </location>
</feature>
<feature type="transmembrane region" description="Helical" evidence="1">
    <location>
        <begin position="61"/>
        <end position="80"/>
    </location>
</feature>
<protein>
    <submittedName>
        <fullName evidence="3">Uncharacterized protein</fullName>
    </submittedName>
</protein>
<keyword evidence="1" id="KW-0472">Membrane</keyword>
<proteinExistence type="predicted"/>
<sequence length="441" mass="47479">MDSRSASSDPMAAIAQSTLTSGLVAFFIESLLFGVFGVTYGICVWILLLRDKVLGGSARNIVLFVASTLMFMLALVHAALDVHVVLNSFVTRGGDVERMSLVFDGWNALSSTLGAAKFGIYVTQVLVGDGFMAYRAYMVWDRSTRVIVLPVILLVGEIFIGYYISLSGPVMMSSLQADTVSCVDALVQAFFIISAVTNLLSTALIMGRILSSSVGTRDANTRDSSRGVKWRVFESILQSAAIYSVASISLAATSFTSPAIAFPALHSVFPSVIGIVFLLIVMRISINAASSNAPSDQPRRSMYQLNGSSCQIPGFSTPAVPTLDVERRNHHNSSPLSSPIAIHVSVSTMSDSESIALSADDMLHATEKMVDEETLRADDAQQSPRSPQLSLSSYHLNEEMPNNKDPEFGLPLGLSKLASQLFMPPLPRVPRQTLRTPALVS</sequence>
<keyword evidence="4" id="KW-1185">Reference proteome</keyword>
<feature type="transmembrane region" description="Helical" evidence="1">
    <location>
        <begin position="115"/>
        <end position="134"/>
    </location>
</feature>
<evidence type="ECO:0000313" key="4">
    <source>
        <dbReference type="Proteomes" id="UP000292082"/>
    </source>
</evidence>
<keyword evidence="1" id="KW-1133">Transmembrane helix</keyword>
<feature type="transmembrane region" description="Helical" evidence="1">
    <location>
        <begin position="146"/>
        <end position="165"/>
    </location>
</feature>
<feature type="transmembrane region" description="Helical" evidence="1">
    <location>
        <begin position="23"/>
        <end position="49"/>
    </location>
</feature>
<organism evidence="3 4">
    <name type="scientific">Dichomitus squalens</name>
    <dbReference type="NCBI Taxonomy" id="114155"/>
    <lineage>
        <taxon>Eukaryota</taxon>
        <taxon>Fungi</taxon>
        <taxon>Dikarya</taxon>
        <taxon>Basidiomycota</taxon>
        <taxon>Agaricomycotina</taxon>
        <taxon>Agaricomycetes</taxon>
        <taxon>Polyporales</taxon>
        <taxon>Polyporaceae</taxon>
        <taxon>Dichomitus</taxon>
    </lineage>
</organism>
<dbReference type="EMBL" id="ML143422">
    <property type="protein sequence ID" value="TBU28399.1"/>
    <property type="molecule type" value="Genomic_DNA"/>
</dbReference>
<name>A0A4Q9PFS4_9APHY</name>
<dbReference type="AlphaFoldDB" id="A0A4Q9PFS4"/>
<accession>A0A4Q9PFS4</accession>
<dbReference type="OMA" id="WILLIRD"/>
<dbReference type="Proteomes" id="UP000292957">
    <property type="component" value="Unassembled WGS sequence"/>
</dbReference>
<evidence type="ECO:0000313" key="2">
    <source>
        <dbReference type="EMBL" id="TBU28399.1"/>
    </source>
</evidence>
<dbReference type="OrthoDB" id="2756618at2759"/>
<evidence type="ECO:0000256" key="1">
    <source>
        <dbReference type="SAM" id="Phobius"/>
    </source>
</evidence>
<dbReference type="EMBL" id="ML145272">
    <property type="protein sequence ID" value="TBU52007.1"/>
    <property type="molecule type" value="Genomic_DNA"/>
</dbReference>
<dbReference type="Proteomes" id="UP000292082">
    <property type="component" value="Unassembled WGS sequence"/>
</dbReference>
<keyword evidence="1" id="KW-0812">Transmembrane</keyword>
<gene>
    <name evidence="3" type="ORF">BD310DRAFT_833151</name>
    <name evidence="2" type="ORF">BD311DRAFT_807026</name>
</gene>
<feature type="transmembrane region" description="Helical" evidence="1">
    <location>
        <begin position="185"/>
        <end position="211"/>
    </location>
</feature>
<feature type="transmembrane region" description="Helical" evidence="1">
    <location>
        <begin position="259"/>
        <end position="281"/>
    </location>
</feature>
<evidence type="ECO:0000313" key="3">
    <source>
        <dbReference type="EMBL" id="TBU52007.1"/>
    </source>
</evidence>